<accession>A0ABY2KCN7</accession>
<dbReference type="Proteomes" id="UP000297244">
    <property type="component" value="Unassembled WGS sequence"/>
</dbReference>
<comment type="caution">
    <text evidence="1">The sequence shown here is derived from an EMBL/GenBank/DDBJ whole genome shotgun (WGS) entry which is preliminary data.</text>
</comment>
<name>A0ABY2KCN7_9DEIN</name>
<protein>
    <submittedName>
        <fullName evidence="1">Uncharacterized protein</fullName>
    </submittedName>
</protein>
<evidence type="ECO:0000313" key="1">
    <source>
        <dbReference type="EMBL" id="TFU17563.1"/>
    </source>
</evidence>
<evidence type="ECO:0000313" key="2">
    <source>
        <dbReference type="Proteomes" id="UP000297244"/>
    </source>
</evidence>
<sequence length="79" mass="9122">MRESFVPFWETQELLAAFLRRQTGSRVRPVFQGITAQGWPYCPGVGRLTEAFRVPGGLVWWKEVGGEVRWMWQPLTPGE</sequence>
<organism evidence="1 2">
    <name type="scientific">Thermus tengchongensis</name>
    <dbReference type="NCBI Taxonomy" id="1214928"/>
    <lineage>
        <taxon>Bacteria</taxon>
        <taxon>Thermotogati</taxon>
        <taxon>Deinococcota</taxon>
        <taxon>Deinococci</taxon>
        <taxon>Thermales</taxon>
        <taxon>Thermaceae</taxon>
        <taxon>Thermus</taxon>
    </lineage>
</organism>
<reference evidence="1 2" key="1">
    <citation type="submission" date="2019-03" db="EMBL/GenBank/DDBJ databases">
        <title>Thermus tengchongensis species for the arsenic transformation mechanism.</title>
        <authorList>
            <person name="Yuan G.C."/>
        </authorList>
    </citation>
    <scope>NUCLEOTIDE SEQUENCE [LARGE SCALE GENOMIC DNA]</scope>
    <source>
        <strain evidence="1 2">15Y</strain>
    </source>
</reference>
<keyword evidence="2" id="KW-1185">Reference proteome</keyword>
<dbReference type="EMBL" id="SKBL01000002">
    <property type="protein sequence ID" value="TFU17563.1"/>
    <property type="molecule type" value="Genomic_DNA"/>
</dbReference>
<dbReference type="RefSeq" id="WP_135342889.1">
    <property type="nucleotide sequence ID" value="NZ_JAKEDU010000004.1"/>
</dbReference>
<gene>
    <name evidence="1" type="ORF">E0489_01940</name>
</gene>
<proteinExistence type="predicted"/>